<dbReference type="Gene3D" id="1.20.1090.10">
    <property type="entry name" value="Dehydroquinate synthase-like - alpha domain"/>
    <property type="match status" value="1"/>
</dbReference>
<dbReference type="Pfam" id="PF24621">
    <property type="entry name" value="DHQS_C"/>
    <property type="match status" value="1"/>
</dbReference>
<sequence>MHSITVNLTSNNYPIYIDSGLLEHIGDQIKKIYKGKKIAIITDSNVDKLYGNILETSLSKENFIIKKVVIAPGEKSKSFDTLKYVSEEILGFEITRGDLILTVGGGVVGDLGGFAASILLRGISFIQIPTTLLAQIDSSVGGKVAINSAKGKNLIGSFYQPKAVFIDPSLLKTLSERQFNDGLGEVIKYGAIKDENLFSNLLQYESKEDLLKNIDEIIYTCCNIKARIVEQDEKDLGERMLLNFGHTIGHGIEKQFNYETFTHGESVSIGMCIITKNSERLGITEKGTSELLEKLVKKYNLPCTVPDMNMEQMLKAIKLDKKNINDALNIILIKKIGCGFIKNIAASDIKKYIQCL</sequence>
<keyword evidence="8" id="KW-0963">Cytoplasm</keyword>
<dbReference type="Proteomes" id="UP001208567">
    <property type="component" value="Unassembled WGS sequence"/>
</dbReference>
<feature type="domain" description="3-dehydroquinate synthase C-terminal" evidence="11">
    <location>
        <begin position="182"/>
        <end position="323"/>
    </location>
</feature>
<keyword evidence="2 8" id="KW-0479">Metal-binding</keyword>
<evidence type="ECO:0000259" key="10">
    <source>
        <dbReference type="Pfam" id="PF01761"/>
    </source>
</evidence>
<keyword evidence="6 8" id="KW-0456">Lyase</keyword>
<dbReference type="InterPro" id="IPR030960">
    <property type="entry name" value="DHQS/DOIS_N"/>
</dbReference>
<evidence type="ECO:0000256" key="2">
    <source>
        <dbReference type="ARBA" id="ARBA00022723"/>
    </source>
</evidence>
<keyword evidence="3 8" id="KW-0547">Nucleotide-binding</keyword>
<feature type="binding site" evidence="8">
    <location>
        <begin position="106"/>
        <end position="110"/>
    </location>
    <ligand>
        <name>NAD(+)</name>
        <dbReference type="ChEBI" id="CHEBI:57540"/>
    </ligand>
</feature>
<comment type="caution">
    <text evidence="12">The sequence shown here is derived from an EMBL/GenBank/DDBJ whole genome shotgun (WGS) entry which is preliminary data.</text>
</comment>
<feature type="binding site" evidence="8">
    <location>
        <position position="152"/>
    </location>
    <ligand>
        <name>NAD(+)</name>
        <dbReference type="ChEBI" id="CHEBI:57540"/>
    </ligand>
</feature>
<comment type="function">
    <text evidence="8">Catalyzes the conversion of 3-deoxy-D-arabino-heptulosonate 7-phosphate (DAHP) to dehydroquinate (DHQ).</text>
</comment>
<dbReference type="PANTHER" id="PTHR43622:SF1">
    <property type="entry name" value="3-DEHYDROQUINATE SYNTHASE"/>
    <property type="match status" value="1"/>
</dbReference>
<evidence type="ECO:0000256" key="5">
    <source>
        <dbReference type="ARBA" id="ARBA00023027"/>
    </source>
</evidence>
<evidence type="ECO:0000256" key="4">
    <source>
        <dbReference type="ARBA" id="ARBA00022833"/>
    </source>
</evidence>
<feature type="binding site" evidence="8">
    <location>
        <position position="185"/>
    </location>
    <ligand>
        <name>Zn(2+)</name>
        <dbReference type="ChEBI" id="CHEBI:29105"/>
    </ligand>
</feature>
<evidence type="ECO:0000313" key="12">
    <source>
        <dbReference type="EMBL" id="GLC30330.1"/>
    </source>
</evidence>
<comment type="caution">
    <text evidence="8">Lacks conserved residue(s) required for the propagation of feature annotation.</text>
</comment>
<feature type="binding site" evidence="8">
    <location>
        <position position="263"/>
    </location>
    <ligand>
        <name>Zn(2+)</name>
        <dbReference type="ChEBI" id="CHEBI:29105"/>
    </ligand>
</feature>
<keyword evidence="4 8" id="KW-0862">Zinc</keyword>
<dbReference type="PIRSF" id="PIRSF001455">
    <property type="entry name" value="DHQ_synth"/>
    <property type="match status" value="1"/>
</dbReference>
<name>A0ABQ5N543_9CLOT</name>
<dbReference type="InterPro" id="IPR056179">
    <property type="entry name" value="DHQS_C"/>
</dbReference>
<evidence type="ECO:0000259" key="11">
    <source>
        <dbReference type="Pfam" id="PF24621"/>
    </source>
</evidence>
<reference evidence="12 13" key="1">
    <citation type="journal article" date="2024" name="Int. J. Syst. Evol. Microbiol.">
        <title>Clostridium omnivorum sp. nov., isolated from anoxic soil under the treatment of reductive soil disinfestation.</title>
        <authorList>
            <person name="Ueki A."/>
            <person name="Tonouchi A."/>
            <person name="Kaku N."/>
            <person name="Honma S."/>
            <person name="Ueki K."/>
        </authorList>
    </citation>
    <scope>NUCLEOTIDE SEQUENCE [LARGE SCALE GENOMIC DNA]</scope>
    <source>
        <strain evidence="12 13">E14</strain>
    </source>
</reference>
<feature type="binding site" evidence="8">
    <location>
        <position position="143"/>
    </location>
    <ligand>
        <name>NAD(+)</name>
        <dbReference type="ChEBI" id="CHEBI:57540"/>
    </ligand>
</feature>
<feature type="binding site" evidence="8">
    <location>
        <position position="246"/>
    </location>
    <ligand>
        <name>Zn(2+)</name>
        <dbReference type="ChEBI" id="CHEBI:29105"/>
    </ligand>
</feature>
<evidence type="ECO:0000256" key="1">
    <source>
        <dbReference type="ARBA" id="ARBA00001911"/>
    </source>
</evidence>
<comment type="cofactor">
    <cofactor evidence="1 8">
        <name>NAD(+)</name>
        <dbReference type="ChEBI" id="CHEBI:57540"/>
    </cofactor>
</comment>
<protein>
    <recommendedName>
        <fullName evidence="8 9">3-dehydroquinate synthase</fullName>
        <shortName evidence="8">DHQS</shortName>
        <ecNumber evidence="8 9">4.2.3.4</ecNumber>
    </recommendedName>
</protein>
<evidence type="ECO:0000256" key="3">
    <source>
        <dbReference type="ARBA" id="ARBA00022741"/>
    </source>
</evidence>
<keyword evidence="5 8" id="KW-0520">NAD</keyword>
<dbReference type="Gene3D" id="3.40.50.1970">
    <property type="match status" value="1"/>
</dbReference>
<comment type="catalytic activity">
    <reaction evidence="8">
        <text>7-phospho-2-dehydro-3-deoxy-D-arabino-heptonate = 3-dehydroquinate + phosphate</text>
        <dbReference type="Rhea" id="RHEA:21968"/>
        <dbReference type="ChEBI" id="CHEBI:32364"/>
        <dbReference type="ChEBI" id="CHEBI:43474"/>
        <dbReference type="ChEBI" id="CHEBI:58394"/>
        <dbReference type="EC" id="4.2.3.4"/>
    </reaction>
</comment>
<accession>A0ABQ5N543</accession>
<dbReference type="EC" id="4.2.3.4" evidence="8 9"/>
<gene>
    <name evidence="8 12" type="primary">aroB</name>
    <name evidence="12" type="ORF">bsdE14_17400</name>
</gene>
<dbReference type="InterPro" id="IPR016037">
    <property type="entry name" value="DHQ_synth_AroB"/>
</dbReference>
<keyword evidence="8" id="KW-0028">Amino-acid biosynthesis</keyword>
<dbReference type="InterPro" id="IPR050071">
    <property type="entry name" value="Dehydroquinate_synthase"/>
</dbReference>
<feature type="binding site" evidence="8">
    <location>
        <begin position="130"/>
        <end position="131"/>
    </location>
    <ligand>
        <name>NAD(+)</name>
        <dbReference type="ChEBI" id="CHEBI:57540"/>
    </ligand>
</feature>
<dbReference type="NCBIfam" id="TIGR01357">
    <property type="entry name" value="aroB"/>
    <property type="match status" value="1"/>
</dbReference>
<keyword evidence="13" id="KW-1185">Reference proteome</keyword>
<proteinExistence type="inferred from homology"/>
<dbReference type="HAMAP" id="MF_00110">
    <property type="entry name" value="DHQ_synthase"/>
    <property type="match status" value="1"/>
</dbReference>
<evidence type="ECO:0000256" key="9">
    <source>
        <dbReference type="NCBIfam" id="TIGR01357"/>
    </source>
</evidence>
<dbReference type="RefSeq" id="WP_264849592.1">
    <property type="nucleotide sequence ID" value="NZ_BRXR01000001.1"/>
</dbReference>
<keyword evidence="8" id="KW-0057">Aromatic amino acid biosynthesis</keyword>
<evidence type="ECO:0000256" key="7">
    <source>
        <dbReference type="ARBA" id="ARBA00023285"/>
    </source>
</evidence>
<feature type="domain" description="3-dehydroquinate synthase N-terminal" evidence="10">
    <location>
        <begin position="68"/>
        <end position="180"/>
    </location>
</feature>
<comment type="cofactor">
    <cofactor evidence="8">
        <name>Co(2+)</name>
        <dbReference type="ChEBI" id="CHEBI:48828"/>
    </cofactor>
    <cofactor evidence="8">
        <name>Zn(2+)</name>
        <dbReference type="ChEBI" id="CHEBI:29105"/>
    </cofactor>
    <text evidence="8">Binds 1 divalent metal cation per subunit. Can use either Co(2+) or Zn(2+).</text>
</comment>
<comment type="subcellular location">
    <subcellularLocation>
        <location evidence="8">Cytoplasm</location>
    </subcellularLocation>
</comment>
<keyword evidence="7 8" id="KW-0170">Cobalt</keyword>
<comment type="similarity">
    <text evidence="8">Belongs to the sugar phosphate cyclases superfamily. Dehydroquinate synthase family.</text>
</comment>
<dbReference type="InterPro" id="IPR030963">
    <property type="entry name" value="DHQ_synth_fam"/>
</dbReference>
<evidence type="ECO:0000256" key="8">
    <source>
        <dbReference type="HAMAP-Rule" id="MF_00110"/>
    </source>
</evidence>
<evidence type="ECO:0000256" key="6">
    <source>
        <dbReference type="ARBA" id="ARBA00023239"/>
    </source>
</evidence>
<dbReference type="Pfam" id="PF01761">
    <property type="entry name" value="DHQ_synthase"/>
    <property type="match status" value="1"/>
</dbReference>
<evidence type="ECO:0000313" key="13">
    <source>
        <dbReference type="Proteomes" id="UP001208567"/>
    </source>
</evidence>
<organism evidence="12 13">
    <name type="scientific">Clostridium omnivorum</name>
    <dbReference type="NCBI Taxonomy" id="1604902"/>
    <lineage>
        <taxon>Bacteria</taxon>
        <taxon>Bacillati</taxon>
        <taxon>Bacillota</taxon>
        <taxon>Clostridia</taxon>
        <taxon>Eubacteriales</taxon>
        <taxon>Clostridiaceae</taxon>
        <taxon>Clostridium</taxon>
    </lineage>
</organism>
<comment type="pathway">
    <text evidence="8">Metabolic intermediate biosynthesis; chorismate biosynthesis; chorismate from D-erythrose 4-phosphate and phosphoenolpyruvate: step 2/7.</text>
</comment>
<dbReference type="SUPFAM" id="SSF56796">
    <property type="entry name" value="Dehydroquinate synthase-like"/>
    <property type="match status" value="1"/>
</dbReference>
<dbReference type="PANTHER" id="PTHR43622">
    <property type="entry name" value="3-DEHYDROQUINATE SYNTHASE"/>
    <property type="match status" value="1"/>
</dbReference>
<dbReference type="CDD" id="cd08195">
    <property type="entry name" value="DHQS"/>
    <property type="match status" value="1"/>
</dbReference>
<dbReference type="EMBL" id="BRXR01000001">
    <property type="protein sequence ID" value="GLC30330.1"/>
    <property type="molecule type" value="Genomic_DNA"/>
</dbReference>